<evidence type="ECO:0000313" key="3">
    <source>
        <dbReference type="Proteomes" id="UP001152798"/>
    </source>
</evidence>
<dbReference type="AlphaFoldDB" id="A0A9P0MSG2"/>
<feature type="region of interest" description="Disordered" evidence="1">
    <location>
        <begin position="91"/>
        <end position="113"/>
    </location>
</feature>
<gene>
    <name evidence="2" type="ORF">NEZAVI_LOCUS11617</name>
</gene>
<dbReference type="Proteomes" id="UP001152798">
    <property type="component" value="Chromosome 5"/>
</dbReference>
<reference evidence="2" key="1">
    <citation type="submission" date="2022-01" db="EMBL/GenBank/DDBJ databases">
        <authorList>
            <person name="King R."/>
        </authorList>
    </citation>
    <scope>NUCLEOTIDE SEQUENCE</scope>
</reference>
<evidence type="ECO:0000256" key="1">
    <source>
        <dbReference type="SAM" id="MobiDB-lite"/>
    </source>
</evidence>
<keyword evidence="3" id="KW-1185">Reference proteome</keyword>
<evidence type="ECO:0000313" key="2">
    <source>
        <dbReference type="EMBL" id="CAH1402910.1"/>
    </source>
</evidence>
<accession>A0A9P0MSG2</accession>
<proteinExistence type="predicted"/>
<sequence length="113" mass="13277">MQFSPLVIEEYNALKGEKTKRRLWVQYAAIILPVAMSHFTCSRICECVYFVWHFSVGALARVPCYLLDVSYSRRTSWRGVLRSFRRRLKLRGRSSNYHRQSPPPSTQARPPSR</sequence>
<name>A0A9P0MSG2_NEZVI</name>
<protein>
    <submittedName>
        <fullName evidence="2">Uncharacterized protein</fullName>
    </submittedName>
</protein>
<dbReference type="OrthoDB" id="10528951at2759"/>
<dbReference type="EMBL" id="OV725081">
    <property type="protein sequence ID" value="CAH1402910.1"/>
    <property type="molecule type" value="Genomic_DNA"/>
</dbReference>
<organism evidence="2 3">
    <name type="scientific">Nezara viridula</name>
    <name type="common">Southern green stink bug</name>
    <name type="synonym">Cimex viridulus</name>
    <dbReference type="NCBI Taxonomy" id="85310"/>
    <lineage>
        <taxon>Eukaryota</taxon>
        <taxon>Metazoa</taxon>
        <taxon>Ecdysozoa</taxon>
        <taxon>Arthropoda</taxon>
        <taxon>Hexapoda</taxon>
        <taxon>Insecta</taxon>
        <taxon>Pterygota</taxon>
        <taxon>Neoptera</taxon>
        <taxon>Paraneoptera</taxon>
        <taxon>Hemiptera</taxon>
        <taxon>Heteroptera</taxon>
        <taxon>Panheteroptera</taxon>
        <taxon>Pentatomomorpha</taxon>
        <taxon>Pentatomoidea</taxon>
        <taxon>Pentatomidae</taxon>
        <taxon>Pentatominae</taxon>
        <taxon>Nezara</taxon>
    </lineage>
</organism>